<organism evidence="2 3">
    <name type="scientific">Silurus asotus</name>
    <name type="common">Amur catfish</name>
    <name type="synonym">Parasilurus asotus</name>
    <dbReference type="NCBI Taxonomy" id="30991"/>
    <lineage>
        <taxon>Eukaryota</taxon>
        <taxon>Metazoa</taxon>
        <taxon>Chordata</taxon>
        <taxon>Craniata</taxon>
        <taxon>Vertebrata</taxon>
        <taxon>Euteleostomi</taxon>
        <taxon>Actinopterygii</taxon>
        <taxon>Neopterygii</taxon>
        <taxon>Teleostei</taxon>
        <taxon>Ostariophysi</taxon>
        <taxon>Siluriformes</taxon>
        <taxon>Siluridae</taxon>
        <taxon>Silurus</taxon>
    </lineage>
</organism>
<feature type="non-terminal residue" evidence="2">
    <location>
        <position position="115"/>
    </location>
</feature>
<dbReference type="PROSITE" id="PS50041">
    <property type="entry name" value="C_TYPE_LECTIN_2"/>
    <property type="match status" value="1"/>
</dbReference>
<dbReference type="Gene3D" id="3.10.100.10">
    <property type="entry name" value="Mannose-Binding Protein A, subunit A"/>
    <property type="match status" value="1"/>
</dbReference>
<dbReference type="Proteomes" id="UP001205998">
    <property type="component" value="Unassembled WGS sequence"/>
</dbReference>
<name>A0AAD5A9J6_SILAS</name>
<keyword evidence="3" id="KW-1185">Reference proteome</keyword>
<comment type="caution">
    <text evidence="2">The sequence shown here is derived from an EMBL/GenBank/DDBJ whole genome shotgun (WGS) entry which is preliminary data.</text>
</comment>
<dbReference type="SUPFAM" id="SSF56436">
    <property type="entry name" value="C-type lectin-like"/>
    <property type="match status" value="1"/>
</dbReference>
<gene>
    <name evidence="2" type="ORF">C0J50_4321</name>
</gene>
<accession>A0AAD5A9J6</accession>
<dbReference type="InterPro" id="IPR001304">
    <property type="entry name" value="C-type_lectin-like"/>
</dbReference>
<dbReference type="InterPro" id="IPR016186">
    <property type="entry name" value="C-type_lectin-like/link_sf"/>
</dbReference>
<dbReference type="InterPro" id="IPR016187">
    <property type="entry name" value="CTDL_fold"/>
</dbReference>
<dbReference type="Pfam" id="PF00059">
    <property type="entry name" value="Lectin_C"/>
    <property type="match status" value="1"/>
</dbReference>
<dbReference type="EMBL" id="MU563656">
    <property type="protein sequence ID" value="KAI5612589.1"/>
    <property type="molecule type" value="Genomic_DNA"/>
</dbReference>
<feature type="non-terminal residue" evidence="2">
    <location>
        <position position="1"/>
    </location>
</feature>
<feature type="domain" description="C-type lectin" evidence="1">
    <location>
        <begin position="1"/>
        <end position="111"/>
    </location>
</feature>
<evidence type="ECO:0000259" key="1">
    <source>
        <dbReference type="PROSITE" id="PS50041"/>
    </source>
</evidence>
<reference evidence="2" key="1">
    <citation type="submission" date="2018-07" db="EMBL/GenBank/DDBJ databases">
        <title>Comparative genomics of catfishes provides insights into carnivory and benthic adaptation.</title>
        <authorList>
            <person name="Zhang Y."/>
            <person name="Wang D."/>
            <person name="Peng Z."/>
            <person name="Zheng S."/>
            <person name="Shao F."/>
            <person name="Tao W."/>
        </authorList>
    </citation>
    <scope>NUCLEOTIDE SEQUENCE</scope>
    <source>
        <strain evidence="2">Chongqing</strain>
    </source>
</reference>
<proteinExistence type="predicted"/>
<dbReference type="PANTHER" id="PTHR45784:SF3">
    <property type="entry name" value="C-TYPE LECTIN DOMAIN FAMILY 4 MEMBER K-LIKE-RELATED"/>
    <property type="match status" value="1"/>
</dbReference>
<evidence type="ECO:0000313" key="2">
    <source>
        <dbReference type="EMBL" id="KAI5612589.1"/>
    </source>
</evidence>
<dbReference type="SMART" id="SM00034">
    <property type="entry name" value="CLECT"/>
    <property type="match status" value="1"/>
</dbReference>
<dbReference type="PANTHER" id="PTHR45784">
    <property type="entry name" value="C-TYPE LECTIN DOMAIN FAMILY 20 MEMBER A-RELATED"/>
    <property type="match status" value="1"/>
</dbReference>
<evidence type="ECO:0000313" key="3">
    <source>
        <dbReference type="Proteomes" id="UP001205998"/>
    </source>
</evidence>
<dbReference type="AlphaFoldDB" id="A0AAD5A9J6"/>
<protein>
    <recommendedName>
        <fullName evidence="1">C-type lectin domain-containing protein</fullName>
    </recommendedName>
</protein>
<sequence length="115" mass="13284">YVLVSKPLTWESAQKFCRENYVDLATVTTNEENQRLMKVSAGVIVLFGWIGLNKNALDSHIWQWSDGESMSFSNWIISQPDNYNENESCVVLSLFGWNDVVCTLAFPFFCSWRFV</sequence>